<feature type="non-terminal residue" evidence="1">
    <location>
        <position position="43"/>
    </location>
</feature>
<dbReference type="AlphaFoldDB" id="A0A382YZD0"/>
<organism evidence="1">
    <name type="scientific">marine metagenome</name>
    <dbReference type="NCBI Taxonomy" id="408172"/>
    <lineage>
        <taxon>unclassified sequences</taxon>
        <taxon>metagenomes</taxon>
        <taxon>ecological metagenomes</taxon>
    </lineage>
</organism>
<dbReference type="EMBL" id="UINC01179694">
    <property type="protein sequence ID" value="SVD88511.1"/>
    <property type="molecule type" value="Genomic_DNA"/>
</dbReference>
<sequence length="43" mass="4988">MSQTFEENLQDAEKLLTRFREETLVHFINGRHEAGCSGDTFET</sequence>
<evidence type="ECO:0000313" key="1">
    <source>
        <dbReference type="EMBL" id="SVD88511.1"/>
    </source>
</evidence>
<accession>A0A382YZD0</accession>
<name>A0A382YZD0_9ZZZZ</name>
<reference evidence="1" key="1">
    <citation type="submission" date="2018-05" db="EMBL/GenBank/DDBJ databases">
        <authorList>
            <person name="Lanie J.A."/>
            <person name="Ng W.-L."/>
            <person name="Kazmierczak K.M."/>
            <person name="Andrzejewski T.M."/>
            <person name="Davidsen T.M."/>
            <person name="Wayne K.J."/>
            <person name="Tettelin H."/>
            <person name="Glass J.I."/>
            <person name="Rusch D."/>
            <person name="Podicherti R."/>
            <person name="Tsui H.-C.T."/>
            <person name="Winkler M.E."/>
        </authorList>
    </citation>
    <scope>NUCLEOTIDE SEQUENCE</scope>
</reference>
<protein>
    <submittedName>
        <fullName evidence="1">Uncharacterized protein</fullName>
    </submittedName>
</protein>
<gene>
    <name evidence="1" type="ORF">METZ01_LOCUS441365</name>
</gene>
<proteinExistence type="predicted"/>